<reference evidence="8 9" key="1">
    <citation type="journal article" date="2024" name="Nat. Commun.">
        <title>Phylogenomics reveals the evolutionary origins of lichenization in chlorophyte algae.</title>
        <authorList>
            <person name="Puginier C."/>
            <person name="Libourel C."/>
            <person name="Otte J."/>
            <person name="Skaloud P."/>
            <person name="Haon M."/>
            <person name="Grisel S."/>
            <person name="Petersen M."/>
            <person name="Berrin J.G."/>
            <person name="Delaux P.M."/>
            <person name="Dal Grande F."/>
            <person name="Keller J."/>
        </authorList>
    </citation>
    <scope>NUCLEOTIDE SEQUENCE [LARGE SCALE GENOMIC DNA]</scope>
    <source>
        <strain evidence="8 9">SAG 2145</strain>
    </source>
</reference>
<organism evidence="8 9">
    <name type="scientific">Apatococcus lobatus</name>
    <dbReference type="NCBI Taxonomy" id="904363"/>
    <lineage>
        <taxon>Eukaryota</taxon>
        <taxon>Viridiplantae</taxon>
        <taxon>Chlorophyta</taxon>
        <taxon>core chlorophytes</taxon>
        <taxon>Trebouxiophyceae</taxon>
        <taxon>Chlorellales</taxon>
        <taxon>Chlorellaceae</taxon>
        <taxon>Apatococcus</taxon>
    </lineage>
</organism>
<feature type="region of interest" description="Disordered" evidence="6">
    <location>
        <begin position="45"/>
        <end position="68"/>
    </location>
</feature>
<dbReference type="GO" id="GO:0004674">
    <property type="term" value="F:protein serine/threonine kinase activity"/>
    <property type="evidence" value="ECO:0007669"/>
    <property type="project" value="TreeGrafter"/>
</dbReference>
<evidence type="ECO:0000256" key="2">
    <source>
        <dbReference type="ARBA" id="ARBA00022741"/>
    </source>
</evidence>
<dbReference type="SUPFAM" id="SSF56112">
    <property type="entry name" value="Protein kinase-like (PK-like)"/>
    <property type="match status" value="1"/>
</dbReference>
<keyword evidence="4 5" id="KW-0067">ATP-binding</keyword>
<dbReference type="SMART" id="SM00220">
    <property type="entry name" value="S_TKc"/>
    <property type="match status" value="1"/>
</dbReference>
<dbReference type="PROSITE" id="PS00108">
    <property type="entry name" value="PROTEIN_KINASE_ST"/>
    <property type="match status" value="1"/>
</dbReference>
<gene>
    <name evidence="8" type="ORF">WJX74_008358</name>
</gene>
<evidence type="ECO:0000256" key="1">
    <source>
        <dbReference type="ARBA" id="ARBA00022679"/>
    </source>
</evidence>
<feature type="region of interest" description="Disordered" evidence="6">
    <location>
        <begin position="1"/>
        <end position="22"/>
    </location>
</feature>
<evidence type="ECO:0000256" key="5">
    <source>
        <dbReference type="PROSITE-ProRule" id="PRU10141"/>
    </source>
</evidence>
<keyword evidence="1" id="KW-0808">Transferase</keyword>
<dbReference type="PROSITE" id="PS00107">
    <property type="entry name" value="PROTEIN_KINASE_ATP"/>
    <property type="match status" value="1"/>
</dbReference>
<evidence type="ECO:0000256" key="4">
    <source>
        <dbReference type="ARBA" id="ARBA00022840"/>
    </source>
</evidence>
<dbReference type="PROSITE" id="PS50011">
    <property type="entry name" value="PROTEIN_KINASE_DOM"/>
    <property type="match status" value="1"/>
</dbReference>
<feature type="compositionally biased region" description="Polar residues" evidence="6">
    <location>
        <begin position="47"/>
        <end position="66"/>
    </location>
</feature>
<proteinExistence type="predicted"/>
<comment type="caution">
    <text evidence="8">The sequence shown here is derived from an EMBL/GenBank/DDBJ whole genome shotgun (WGS) entry which is preliminary data.</text>
</comment>
<dbReference type="PANTHER" id="PTHR24359">
    <property type="entry name" value="SERINE/THREONINE-PROTEIN KINASE SBK1"/>
    <property type="match status" value="1"/>
</dbReference>
<accession>A0AAW1RF26</accession>
<dbReference type="Proteomes" id="UP001438707">
    <property type="component" value="Unassembled WGS sequence"/>
</dbReference>
<sequence length="669" mass="71378">MGCCASRGEDHDGNSIRHFPHAGPFSNSSTTAAAHITVKLPAFADRASSSPKQAQANSTVHQAQNSDRGHNCRIAAGTAAQQAQQHSSNTQQAECGLHYSAAARKAKMCMDLERVMQADAHPPSLRGPATADLKSTECICISSASVKAPAAKRAVRQKGLKALCRMLRPRVRPIEKTAPAMSRPSSRVSVNMQDSSAVPHGQIPAESAIPASCHEQCSPCPSAAPAVCTAAGSINNRGRPVSQRLHALPRLPQSVMARAMMGRVLGQGSFGQVRHVLLEEGNAAMKIVEAPKSSVDCNARSQELLSIQREAQTLANPQLHHDNIVKALGYISETVRLGGCCRNFVTGLALELCKGGDLADVMESMPVSFKEGDLHAFEAFLRIALGLTSALAHLHSHHVMHADIKPMNILLAEPVPADQFKGLRPVAKLADFGTACRLDPRSGAVRRNEALGGSNGYMAPEVCRVMQQASSEPITAKADIWSLMITLHALWQGRHPFDDLDLSAPESDPTIELATSPVSMSAPQPPRAAWQADSLPDARCHPRVSSSSSSISSLSGSAGAHDEAVAAFIREAEANCAQSAQRPQKPQRTITEAVAELSSCIPPPGGNPCWDALCLEQGFMGELLRAGCHPDPHNRLTAAALRDSLDYKLQQIVKLPKNSHFSRRLAYGL</sequence>
<evidence type="ECO:0000256" key="6">
    <source>
        <dbReference type="SAM" id="MobiDB-lite"/>
    </source>
</evidence>
<dbReference type="Pfam" id="PF00069">
    <property type="entry name" value="Pkinase"/>
    <property type="match status" value="1"/>
</dbReference>
<dbReference type="Gene3D" id="3.30.200.20">
    <property type="entry name" value="Phosphorylase Kinase, domain 1"/>
    <property type="match status" value="1"/>
</dbReference>
<dbReference type="EMBL" id="JALJOS010000012">
    <property type="protein sequence ID" value="KAK9832381.1"/>
    <property type="molecule type" value="Genomic_DNA"/>
</dbReference>
<evidence type="ECO:0000259" key="7">
    <source>
        <dbReference type="PROSITE" id="PS50011"/>
    </source>
</evidence>
<dbReference type="GO" id="GO:0005524">
    <property type="term" value="F:ATP binding"/>
    <property type="evidence" value="ECO:0007669"/>
    <property type="project" value="UniProtKB-UniRule"/>
</dbReference>
<name>A0AAW1RF26_9CHLO</name>
<dbReference type="AlphaFoldDB" id="A0AAW1RF26"/>
<feature type="binding site" evidence="5">
    <location>
        <position position="286"/>
    </location>
    <ligand>
        <name>ATP</name>
        <dbReference type="ChEBI" id="CHEBI:30616"/>
    </ligand>
</feature>
<dbReference type="InterPro" id="IPR017441">
    <property type="entry name" value="Protein_kinase_ATP_BS"/>
</dbReference>
<dbReference type="InterPro" id="IPR011009">
    <property type="entry name" value="Kinase-like_dom_sf"/>
</dbReference>
<feature type="domain" description="Protein kinase" evidence="7">
    <location>
        <begin position="259"/>
        <end position="649"/>
    </location>
</feature>
<evidence type="ECO:0000256" key="3">
    <source>
        <dbReference type="ARBA" id="ARBA00022777"/>
    </source>
</evidence>
<dbReference type="PANTHER" id="PTHR24359:SF1">
    <property type="entry name" value="INHIBITOR OF NUCLEAR FACTOR KAPPA-B KINASE EPSILON SUBUNIT HOMOLOG 1-RELATED"/>
    <property type="match status" value="1"/>
</dbReference>
<dbReference type="InterPro" id="IPR000719">
    <property type="entry name" value="Prot_kinase_dom"/>
</dbReference>
<keyword evidence="9" id="KW-1185">Reference proteome</keyword>
<evidence type="ECO:0000313" key="9">
    <source>
        <dbReference type="Proteomes" id="UP001438707"/>
    </source>
</evidence>
<dbReference type="Gene3D" id="1.10.510.10">
    <property type="entry name" value="Transferase(Phosphotransferase) domain 1"/>
    <property type="match status" value="1"/>
</dbReference>
<keyword evidence="2 5" id="KW-0547">Nucleotide-binding</keyword>
<protein>
    <recommendedName>
        <fullName evidence="7">Protein kinase domain-containing protein</fullName>
    </recommendedName>
</protein>
<keyword evidence="3" id="KW-0418">Kinase</keyword>
<dbReference type="InterPro" id="IPR008271">
    <property type="entry name" value="Ser/Thr_kinase_AS"/>
</dbReference>
<evidence type="ECO:0000313" key="8">
    <source>
        <dbReference type="EMBL" id="KAK9832381.1"/>
    </source>
</evidence>